<evidence type="ECO:0000256" key="6">
    <source>
        <dbReference type="SAM" id="MobiDB-lite"/>
    </source>
</evidence>
<dbReference type="Proteomes" id="UP001206572">
    <property type="component" value="Unassembled WGS sequence"/>
</dbReference>
<gene>
    <name evidence="8" type="ORF">NX780_04135</name>
</gene>
<reference evidence="8 9" key="1">
    <citation type="submission" date="2022-08" db="EMBL/GenBank/DDBJ databases">
        <title>Reclassification of Massilia species as members of the genera Telluria, Duganella, Pseudoduganella, Mokoshia gen. nov. and Zemynaea gen. nov. using orthogonal and non-orthogonal genome-based approaches.</title>
        <authorList>
            <person name="Bowman J.P."/>
        </authorList>
    </citation>
    <scope>NUCLEOTIDE SEQUENCE [LARGE SCALE GENOMIC DNA]</scope>
    <source>
        <strain evidence="8 9">JCM 31661</strain>
    </source>
</reference>
<proteinExistence type="inferred from homology"/>
<evidence type="ECO:0000313" key="8">
    <source>
        <dbReference type="EMBL" id="MCS0595528.1"/>
    </source>
</evidence>
<dbReference type="Pfam" id="PF17820">
    <property type="entry name" value="PDZ_6"/>
    <property type="match status" value="1"/>
</dbReference>
<evidence type="ECO:0000313" key="9">
    <source>
        <dbReference type="Proteomes" id="UP001206572"/>
    </source>
</evidence>
<dbReference type="EMBL" id="JANUHA010000002">
    <property type="protein sequence ID" value="MCS0595528.1"/>
    <property type="molecule type" value="Genomic_DNA"/>
</dbReference>
<keyword evidence="3 5" id="KW-0378">Hydrolase</keyword>
<dbReference type="SMART" id="SM00245">
    <property type="entry name" value="TSPc"/>
    <property type="match status" value="1"/>
</dbReference>
<dbReference type="NCBIfam" id="TIGR00225">
    <property type="entry name" value="prc"/>
    <property type="match status" value="1"/>
</dbReference>
<organism evidence="8 9">
    <name type="scientific">Massilia agri</name>
    <dbReference type="NCBI Taxonomy" id="1886785"/>
    <lineage>
        <taxon>Bacteria</taxon>
        <taxon>Pseudomonadati</taxon>
        <taxon>Pseudomonadota</taxon>
        <taxon>Betaproteobacteria</taxon>
        <taxon>Burkholderiales</taxon>
        <taxon>Oxalobacteraceae</taxon>
        <taxon>Telluria group</taxon>
        <taxon>Massilia</taxon>
    </lineage>
</organism>
<dbReference type="CDD" id="cd07560">
    <property type="entry name" value="Peptidase_S41_CPP"/>
    <property type="match status" value="1"/>
</dbReference>
<accession>A0ABT2AH58</accession>
<dbReference type="PANTHER" id="PTHR32060">
    <property type="entry name" value="TAIL-SPECIFIC PROTEASE"/>
    <property type="match status" value="1"/>
</dbReference>
<dbReference type="Pfam" id="PF22694">
    <property type="entry name" value="CtpB_N-like"/>
    <property type="match status" value="1"/>
</dbReference>
<dbReference type="Gene3D" id="3.30.750.44">
    <property type="match status" value="1"/>
</dbReference>
<dbReference type="CDD" id="cd06782">
    <property type="entry name" value="cpPDZ_CPP-like"/>
    <property type="match status" value="1"/>
</dbReference>
<dbReference type="SUPFAM" id="SSF52096">
    <property type="entry name" value="ClpP/crotonase"/>
    <property type="match status" value="1"/>
</dbReference>
<feature type="region of interest" description="Disordered" evidence="6">
    <location>
        <begin position="460"/>
        <end position="497"/>
    </location>
</feature>
<evidence type="ECO:0000256" key="3">
    <source>
        <dbReference type="ARBA" id="ARBA00022801"/>
    </source>
</evidence>
<dbReference type="SUPFAM" id="SSF50156">
    <property type="entry name" value="PDZ domain-like"/>
    <property type="match status" value="1"/>
</dbReference>
<dbReference type="PANTHER" id="PTHR32060:SF30">
    <property type="entry name" value="CARBOXY-TERMINAL PROCESSING PROTEASE CTPA"/>
    <property type="match status" value="1"/>
</dbReference>
<keyword evidence="2 5" id="KW-0645">Protease</keyword>
<evidence type="ECO:0000256" key="4">
    <source>
        <dbReference type="ARBA" id="ARBA00022825"/>
    </source>
</evidence>
<evidence type="ECO:0000256" key="1">
    <source>
        <dbReference type="ARBA" id="ARBA00009179"/>
    </source>
</evidence>
<keyword evidence="4 5" id="KW-0720">Serine protease</keyword>
<evidence type="ECO:0000259" key="7">
    <source>
        <dbReference type="PROSITE" id="PS50106"/>
    </source>
</evidence>
<keyword evidence="9" id="KW-1185">Reference proteome</keyword>
<feature type="compositionally biased region" description="Basic and acidic residues" evidence="6">
    <location>
        <begin position="402"/>
        <end position="420"/>
    </location>
</feature>
<dbReference type="Gene3D" id="2.30.42.10">
    <property type="match status" value="1"/>
</dbReference>
<comment type="caution">
    <text evidence="8">The sequence shown here is derived from an EMBL/GenBank/DDBJ whole genome shotgun (WGS) entry which is preliminary data.</text>
</comment>
<dbReference type="InterPro" id="IPR055210">
    <property type="entry name" value="CtpA/B_N"/>
</dbReference>
<dbReference type="InterPro" id="IPR041489">
    <property type="entry name" value="PDZ_6"/>
</dbReference>
<name>A0ABT2AH58_9BURK</name>
<protein>
    <submittedName>
        <fullName evidence="8">S41 family peptidase</fullName>
    </submittedName>
</protein>
<dbReference type="InterPro" id="IPR005151">
    <property type="entry name" value="Tail-specific_protease"/>
</dbReference>
<dbReference type="InterPro" id="IPR001478">
    <property type="entry name" value="PDZ"/>
</dbReference>
<comment type="similarity">
    <text evidence="1 5">Belongs to the peptidase S41A family.</text>
</comment>
<dbReference type="Gene3D" id="3.90.226.10">
    <property type="entry name" value="2-enoyl-CoA Hydratase, Chain A, domain 1"/>
    <property type="match status" value="1"/>
</dbReference>
<evidence type="ECO:0000256" key="2">
    <source>
        <dbReference type="ARBA" id="ARBA00022670"/>
    </source>
</evidence>
<dbReference type="Pfam" id="PF03572">
    <property type="entry name" value="Peptidase_S41"/>
    <property type="match status" value="1"/>
</dbReference>
<evidence type="ECO:0000256" key="5">
    <source>
        <dbReference type="RuleBase" id="RU004404"/>
    </source>
</evidence>
<dbReference type="InterPro" id="IPR036034">
    <property type="entry name" value="PDZ_sf"/>
</dbReference>
<feature type="compositionally biased region" description="Low complexity" evidence="6">
    <location>
        <begin position="475"/>
        <end position="485"/>
    </location>
</feature>
<dbReference type="SMART" id="SM00228">
    <property type="entry name" value="PDZ"/>
    <property type="match status" value="1"/>
</dbReference>
<dbReference type="RefSeq" id="WP_258826585.1">
    <property type="nucleotide sequence ID" value="NZ_JANUHA010000002.1"/>
</dbReference>
<feature type="region of interest" description="Disordered" evidence="6">
    <location>
        <begin position="402"/>
        <end position="425"/>
    </location>
</feature>
<dbReference type="InterPro" id="IPR004447">
    <property type="entry name" value="Peptidase_S41A"/>
</dbReference>
<sequence length="497" mass="53255">MGSKAKNLGLIGLGMVAGVAATFQLSAHAQKGVESPLPLDELRQLADVYGLIKTDYVEPVSDKKLLSEAIGGMVASLDPHSTYLDQKAFREMKEAVAGKFVGVGVEVASEDGYVKIVAPIEDTPAHKAGIKAGDLITRIDNVPVRNMSLDEAIKRMRGKAGSKVTLTIARRGEDRPWVVPVQRQEIVVQSVKAKMVEPGYAWLRVSQFQENTVEELAKKAKALYAENPEIKGLVLDLRNDPGGLLPGAIGVSAAFLPKPDQLIVSTKGQLADSNQQFYGRREYYAQRGADPLAGLPAGLKTVPMVVLVNGGSASASEIVAGALQDYKRAIIMGSQTFGKGSVQTLRQLSPDTAVKLTTARYYTPKGRPIQAVGIVPDMRVDETAEGDALAVLRVRESDLQRHLAGEAEKTPAAKDQKEGAARAALEAQQRAVAQLKDRKPLDYGSKDDFQLAQAINHFKGQPVQLAQSDPEEAKPAAPKALPGAETKPPEIRAPAKK</sequence>
<feature type="domain" description="PDZ" evidence="7">
    <location>
        <begin position="89"/>
        <end position="157"/>
    </location>
</feature>
<dbReference type="InterPro" id="IPR029045">
    <property type="entry name" value="ClpP/crotonase-like_dom_sf"/>
</dbReference>
<dbReference type="PROSITE" id="PS50106">
    <property type="entry name" value="PDZ"/>
    <property type="match status" value="1"/>
</dbReference>